<feature type="compositionally biased region" description="Gly residues" evidence="1">
    <location>
        <begin position="65"/>
        <end position="75"/>
    </location>
</feature>
<evidence type="ECO:0000313" key="2">
    <source>
        <dbReference type="EMBL" id="RRT71353.1"/>
    </source>
</evidence>
<dbReference type="EMBL" id="AMZH03003734">
    <property type="protein sequence ID" value="RRT71353.1"/>
    <property type="molecule type" value="Genomic_DNA"/>
</dbReference>
<accession>A0A427A584</accession>
<comment type="caution">
    <text evidence="2">The sequence shown here is derived from an EMBL/GenBank/DDBJ whole genome shotgun (WGS) entry which is preliminary data.</text>
</comment>
<name>A0A427A584_ENSVE</name>
<protein>
    <submittedName>
        <fullName evidence="2">Uncharacterized protein</fullName>
    </submittedName>
</protein>
<proteinExistence type="predicted"/>
<feature type="region of interest" description="Disordered" evidence="1">
    <location>
        <begin position="56"/>
        <end position="75"/>
    </location>
</feature>
<feature type="region of interest" description="Disordered" evidence="1">
    <location>
        <begin position="229"/>
        <end position="255"/>
    </location>
</feature>
<evidence type="ECO:0000256" key="1">
    <source>
        <dbReference type="SAM" id="MobiDB-lite"/>
    </source>
</evidence>
<feature type="region of interest" description="Disordered" evidence="1">
    <location>
        <begin position="142"/>
        <end position="210"/>
    </location>
</feature>
<organism evidence="2 3">
    <name type="scientific">Ensete ventricosum</name>
    <name type="common">Abyssinian banana</name>
    <name type="synonym">Musa ensete</name>
    <dbReference type="NCBI Taxonomy" id="4639"/>
    <lineage>
        <taxon>Eukaryota</taxon>
        <taxon>Viridiplantae</taxon>
        <taxon>Streptophyta</taxon>
        <taxon>Embryophyta</taxon>
        <taxon>Tracheophyta</taxon>
        <taxon>Spermatophyta</taxon>
        <taxon>Magnoliopsida</taxon>
        <taxon>Liliopsida</taxon>
        <taxon>Zingiberales</taxon>
        <taxon>Musaceae</taxon>
        <taxon>Ensete</taxon>
    </lineage>
</organism>
<dbReference type="Proteomes" id="UP000287651">
    <property type="component" value="Unassembled WGS sequence"/>
</dbReference>
<dbReference type="AlphaFoldDB" id="A0A427A584"/>
<reference evidence="2 3" key="1">
    <citation type="journal article" date="2014" name="Agronomy (Basel)">
        <title>A Draft Genome Sequence for Ensete ventricosum, the Drought-Tolerant Tree Against Hunger.</title>
        <authorList>
            <person name="Harrison J."/>
            <person name="Moore K.A."/>
            <person name="Paszkiewicz K."/>
            <person name="Jones T."/>
            <person name="Grant M."/>
            <person name="Ambacheew D."/>
            <person name="Muzemil S."/>
            <person name="Studholme D.J."/>
        </authorList>
    </citation>
    <scope>NUCLEOTIDE SEQUENCE [LARGE SCALE GENOMIC DNA]</scope>
</reference>
<gene>
    <name evidence="2" type="ORF">B296_00021300</name>
</gene>
<sequence>MIPTTMNLEFYFSFLEMGKACLLLHAARCTRCIRSPDGLLGEAVVAVEKRQRIGSVEPPSDVAATGGGGGGGRRGVVGEVYEVVESVVGEPRGRGRDEAEDVLEEGLVAGEGEGAGVGREAVLLLGMAEQLPEDRVVEVRRPHHEPPGAAPHAHRHVPRRDVRCCPRPRPPAPPQRRQRRRPHPPPPQHLPQPNYVPDLAAFPHSSSSSSYTSHLSLLVAFPSSLRSYLSQERGRERSKWGRVGGFISGTTQDCP</sequence>
<evidence type="ECO:0000313" key="3">
    <source>
        <dbReference type="Proteomes" id="UP000287651"/>
    </source>
</evidence>